<dbReference type="AlphaFoldDB" id="U2Q2G5"/>
<organism evidence="2 3">
    <name type="scientific">Propionibacterium acidifaciens F0233</name>
    <dbReference type="NCBI Taxonomy" id="553198"/>
    <lineage>
        <taxon>Bacteria</taxon>
        <taxon>Bacillati</taxon>
        <taxon>Actinomycetota</taxon>
        <taxon>Actinomycetes</taxon>
        <taxon>Propionibacteriales</taxon>
        <taxon>Propionibacteriaceae</taxon>
        <taxon>Propionibacterium</taxon>
    </lineage>
</organism>
<dbReference type="EMBL" id="ACVN02000303">
    <property type="protein sequence ID" value="ERK50526.1"/>
    <property type="molecule type" value="Genomic_DNA"/>
</dbReference>
<evidence type="ECO:0000256" key="1">
    <source>
        <dbReference type="SAM" id="MobiDB-lite"/>
    </source>
</evidence>
<evidence type="ECO:0000313" key="2">
    <source>
        <dbReference type="EMBL" id="ERK50526.1"/>
    </source>
</evidence>
<reference evidence="2" key="1">
    <citation type="submission" date="2013-08" db="EMBL/GenBank/DDBJ databases">
        <authorList>
            <person name="Durkin A.S."/>
            <person name="Haft D.R."/>
            <person name="McCorrison J."/>
            <person name="Torralba M."/>
            <person name="Gillis M."/>
            <person name="Haft D.H."/>
            <person name="Methe B."/>
            <person name="Sutton G."/>
            <person name="Nelson K.E."/>
        </authorList>
    </citation>
    <scope>NUCLEOTIDE SEQUENCE [LARGE SCALE GENOMIC DNA]</scope>
    <source>
        <strain evidence="2">F0233</strain>
    </source>
</reference>
<feature type="region of interest" description="Disordered" evidence="1">
    <location>
        <begin position="36"/>
        <end position="90"/>
    </location>
</feature>
<protein>
    <submittedName>
        <fullName evidence="2">Uncharacterized protein</fullName>
    </submittedName>
</protein>
<name>U2Q2G5_9ACTN</name>
<comment type="caution">
    <text evidence="2">The sequence shown here is derived from an EMBL/GenBank/DDBJ whole genome shotgun (WGS) entry which is preliminary data.</text>
</comment>
<feature type="compositionally biased region" description="Basic and acidic residues" evidence="1">
    <location>
        <begin position="72"/>
        <end position="90"/>
    </location>
</feature>
<keyword evidence="3" id="KW-1185">Reference proteome</keyword>
<evidence type="ECO:0000313" key="3">
    <source>
        <dbReference type="Proteomes" id="UP000017052"/>
    </source>
</evidence>
<dbReference type="Proteomes" id="UP000017052">
    <property type="component" value="Unassembled WGS sequence"/>
</dbReference>
<accession>U2Q2G5</accession>
<proteinExistence type="predicted"/>
<gene>
    <name evidence="2" type="ORF">HMPREF0682_2513</name>
</gene>
<sequence length="112" mass="12814">MESYSQELFARVFLLVRSSFHYAVNKLHGTEDFPGRIGSVGVPPIRRAGPAGTRECKQGTGRGGAIGGPARRTCEEGPWRRDRHQREQEQRTIAEATRIMSTWRRTTRWTMR</sequence>